<dbReference type="SUPFAM" id="SSF53383">
    <property type="entry name" value="PLP-dependent transferases"/>
    <property type="match status" value="1"/>
</dbReference>
<reference evidence="9 10" key="1">
    <citation type="submission" date="2023-03" db="EMBL/GenBank/DDBJ databases">
        <title>Bacillus Genome Sequencing.</title>
        <authorList>
            <person name="Dunlap C."/>
        </authorList>
    </citation>
    <scope>NUCLEOTIDE SEQUENCE [LARGE SCALE GENOMIC DNA]</scope>
    <source>
        <strain evidence="9 10">B-59205</strain>
    </source>
</reference>
<protein>
    <submittedName>
        <fullName evidence="9">PLP-dependent aminotransferase family protein</fullName>
    </submittedName>
</protein>
<evidence type="ECO:0000313" key="9">
    <source>
        <dbReference type="EMBL" id="MEC1178359.1"/>
    </source>
</evidence>
<dbReference type="InterPro" id="IPR051446">
    <property type="entry name" value="HTH_trans_reg/aminotransferase"/>
</dbReference>
<dbReference type="PRINTS" id="PR00035">
    <property type="entry name" value="HTHGNTR"/>
</dbReference>
<name>A0AAW9NSM7_9BACL</name>
<evidence type="ECO:0000313" key="10">
    <source>
        <dbReference type="Proteomes" id="UP001344888"/>
    </source>
</evidence>
<comment type="caution">
    <text evidence="9">The sequence shown here is derived from an EMBL/GenBank/DDBJ whole genome shotgun (WGS) entry which is preliminary data.</text>
</comment>
<dbReference type="RefSeq" id="WP_326122883.1">
    <property type="nucleotide sequence ID" value="NZ_JARSFG010000010.1"/>
</dbReference>
<proteinExistence type="inferred from homology"/>
<sequence>MIFPLHEHKAKYIQIYEHIINLIESKKLTANDKLPSIRTLAEHLQVSRNTTLQAYETLIAEGFIRSENKVGYFVNEIDSMFVHPNSTKPKQAVPIQQDATNLIDFRVGAVDQHTFPHHKWRQISNSILERNESFAYGKMFGEPILQHELAHYLLQARGISTEPQQIIIGSSTQQLLLQLSMLLKEDFSSVLLENPGYNGAREVFELLNFQIETITVNQAGLAMEELQKQKSALFYVTPSHQYPFGTALSIQQRWQFIQSVEQRNGYILEDDYDGEYRYGQKTFPALASLAPARIIYFGTFSKSFLPGIRLAYMILPPSLLNMYQTKFANFENSASLLHQLAMAEFMRCGEWQRHIKRMRNTYHKKMNFFLETLQQHFSDKVQFVGTKAGLYILLSIECADSEEELIALALEEKVKVYPCSHLYIGTVPTDPKILIGFANLTFQQIEQGILRLKKAWRLLAKE</sequence>
<dbReference type="CDD" id="cd00609">
    <property type="entry name" value="AAT_like"/>
    <property type="match status" value="1"/>
</dbReference>
<evidence type="ECO:0000256" key="2">
    <source>
        <dbReference type="ARBA" id="ARBA00005384"/>
    </source>
</evidence>
<dbReference type="Gene3D" id="1.10.10.10">
    <property type="entry name" value="Winged helix-like DNA-binding domain superfamily/Winged helix DNA-binding domain"/>
    <property type="match status" value="1"/>
</dbReference>
<comment type="similarity">
    <text evidence="2">In the C-terminal section; belongs to the class-I pyridoxal-phosphate-dependent aminotransferase family.</text>
</comment>
<dbReference type="Pfam" id="PF00155">
    <property type="entry name" value="Aminotran_1_2"/>
    <property type="match status" value="1"/>
</dbReference>
<dbReference type="GO" id="GO:0008483">
    <property type="term" value="F:transaminase activity"/>
    <property type="evidence" value="ECO:0007669"/>
    <property type="project" value="UniProtKB-KW"/>
</dbReference>
<feature type="domain" description="HTH gntR-type" evidence="8">
    <location>
        <begin position="9"/>
        <end position="77"/>
    </location>
</feature>
<keyword evidence="5" id="KW-0805">Transcription regulation</keyword>
<comment type="cofactor">
    <cofactor evidence="1">
        <name>pyridoxal 5'-phosphate</name>
        <dbReference type="ChEBI" id="CHEBI:597326"/>
    </cofactor>
</comment>
<keyword evidence="6" id="KW-0238">DNA-binding</keyword>
<organism evidence="9 10">
    <name type="scientific">Metasolibacillus meyeri</name>
    <dbReference type="NCBI Taxonomy" id="1071052"/>
    <lineage>
        <taxon>Bacteria</taxon>
        <taxon>Bacillati</taxon>
        <taxon>Bacillota</taxon>
        <taxon>Bacilli</taxon>
        <taxon>Bacillales</taxon>
        <taxon>Caryophanaceae</taxon>
        <taxon>Metasolibacillus</taxon>
    </lineage>
</organism>
<evidence type="ECO:0000256" key="3">
    <source>
        <dbReference type="ARBA" id="ARBA00022576"/>
    </source>
</evidence>
<dbReference type="InterPro" id="IPR004839">
    <property type="entry name" value="Aminotransferase_I/II_large"/>
</dbReference>
<dbReference type="SUPFAM" id="SSF46785">
    <property type="entry name" value="Winged helix' DNA-binding domain"/>
    <property type="match status" value="1"/>
</dbReference>
<keyword evidence="3 9" id="KW-0032">Aminotransferase</keyword>
<dbReference type="AlphaFoldDB" id="A0AAW9NSM7"/>
<accession>A0AAW9NSM7</accession>
<dbReference type="GO" id="GO:0003700">
    <property type="term" value="F:DNA-binding transcription factor activity"/>
    <property type="evidence" value="ECO:0007669"/>
    <property type="project" value="InterPro"/>
</dbReference>
<dbReference type="InterPro" id="IPR000524">
    <property type="entry name" value="Tscrpt_reg_HTH_GntR"/>
</dbReference>
<dbReference type="Pfam" id="PF00392">
    <property type="entry name" value="GntR"/>
    <property type="match status" value="1"/>
</dbReference>
<keyword evidence="3 9" id="KW-0808">Transferase</keyword>
<dbReference type="GO" id="GO:0003677">
    <property type="term" value="F:DNA binding"/>
    <property type="evidence" value="ECO:0007669"/>
    <property type="project" value="UniProtKB-KW"/>
</dbReference>
<evidence type="ECO:0000256" key="5">
    <source>
        <dbReference type="ARBA" id="ARBA00023015"/>
    </source>
</evidence>
<dbReference type="Proteomes" id="UP001344888">
    <property type="component" value="Unassembled WGS sequence"/>
</dbReference>
<dbReference type="GO" id="GO:0030170">
    <property type="term" value="F:pyridoxal phosphate binding"/>
    <property type="evidence" value="ECO:0007669"/>
    <property type="project" value="InterPro"/>
</dbReference>
<dbReference type="InterPro" id="IPR036390">
    <property type="entry name" value="WH_DNA-bd_sf"/>
</dbReference>
<evidence type="ECO:0000256" key="1">
    <source>
        <dbReference type="ARBA" id="ARBA00001933"/>
    </source>
</evidence>
<evidence type="ECO:0000256" key="4">
    <source>
        <dbReference type="ARBA" id="ARBA00022898"/>
    </source>
</evidence>
<dbReference type="EMBL" id="JARSFG010000010">
    <property type="protein sequence ID" value="MEC1178359.1"/>
    <property type="molecule type" value="Genomic_DNA"/>
</dbReference>
<dbReference type="PROSITE" id="PS50949">
    <property type="entry name" value="HTH_GNTR"/>
    <property type="match status" value="1"/>
</dbReference>
<keyword evidence="7" id="KW-0804">Transcription</keyword>
<dbReference type="PANTHER" id="PTHR46577:SF1">
    <property type="entry name" value="HTH-TYPE TRANSCRIPTIONAL REGULATORY PROTEIN GABR"/>
    <property type="match status" value="1"/>
</dbReference>
<keyword evidence="4" id="KW-0663">Pyridoxal phosphate</keyword>
<dbReference type="PANTHER" id="PTHR46577">
    <property type="entry name" value="HTH-TYPE TRANSCRIPTIONAL REGULATORY PROTEIN GABR"/>
    <property type="match status" value="1"/>
</dbReference>
<evidence type="ECO:0000256" key="7">
    <source>
        <dbReference type="ARBA" id="ARBA00023163"/>
    </source>
</evidence>
<dbReference type="SMART" id="SM00345">
    <property type="entry name" value="HTH_GNTR"/>
    <property type="match status" value="1"/>
</dbReference>
<evidence type="ECO:0000256" key="6">
    <source>
        <dbReference type="ARBA" id="ARBA00023125"/>
    </source>
</evidence>
<dbReference type="Gene3D" id="3.40.640.10">
    <property type="entry name" value="Type I PLP-dependent aspartate aminotransferase-like (Major domain)"/>
    <property type="match status" value="1"/>
</dbReference>
<keyword evidence="10" id="KW-1185">Reference proteome</keyword>
<dbReference type="InterPro" id="IPR015424">
    <property type="entry name" value="PyrdxlP-dep_Trfase"/>
</dbReference>
<dbReference type="InterPro" id="IPR015421">
    <property type="entry name" value="PyrdxlP-dep_Trfase_major"/>
</dbReference>
<gene>
    <name evidence="9" type="ORF">P9B03_07695</name>
</gene>
<evidence type="ECO:0000259" key="8">
    <source>
        <dbReference type="PROSITE" id="PS50949"/>
    </source>
</evidence>
<dbReference type="InterPro" id="IPR036388">
    <property type="entry name" value="WH-like_DNA-bd_sf"/>
</dbReference>
<dbReference type="CDD" id="cd07377">
    <property type="entry name" value="WHTH_GntR"/>
    <property type="match status" value="1"/>
</dbReference>